<dbReference type="GO" id="GO:0004674">
    <property type="term" value="F:protein serine/threonine kinase activity"/>
    <property type="evidence" value="ECO:0007669"/>
    <property type="project" value="UniProtKB-KW"/>
</dbReference>
<organism evidence="9 10">
    <name type="scientific">Candida viswanathii</name>
    <dbReference type="NCBI Taxonomy" id="5486"/>
    <lineage>
        <taxon>Eukaryota</taxon>
        <taxon>Fungi</taxon>
        <taxon>Dikarya</taxon>
        <taxon>Ascomycota</taxon>
        <taxon>Saccharomycotina</taxon>
        <taxon>Pichiomycetes</taxon>
        <taxon>Debaryomycetaceae</taxon>
        <taxon>Candida/Lodderomyces clade</taxon>
        <taxon>Candida</taxon>
    </lineage>
</organism>
<dbReference type="SUPFAM" id="SSF56112">
    <property type="entry name" value="Protein kinase-like (PK-like)"/>
    <property type="match status" value="1"/>
</dbReference>
<feature type="compositionally biased region" description="Polar residues" evidence="7">
    <location>
        <begin position="131"/>
        <end position="142"/>
    </location>
</feature>
<evidence type="ECO:0000256" key="5">
    <source>
        <dbReference type="ARBA" id="ARBA00022777"/>
    </source>
</evidence>
<dbReference type="Pfam" id="PF00069">
    <property type="entry name" value="Pkinase"/>
    <property type="match status" value="2"/>
</dbReference>
<evidence type="ECO:0000313" key="9">
    <source>
        <dbReference type="EMBL" id="RCK55438.1"/>
    </source>
</evidence>
<dbReference type="GO" id="GO:0005634">
    <property type="term" value="C:nucleus"/>
    <property type="evidence" value="ECO:0007669"/>
    <property type="project" value="TreeGrafter"/>
</dbReference>
<feature type="compositionally biased region" description="Acidic residues" evidence="7">
    <location>
        <begin position="612"/>
        <end position="647"/>
    </location>
</feature>
<gene>
    <name evidence="9" type="primary">CDC7_1</name>
    <name evidence="9" type="ORF">Cantr_04129</name>
</gene>
<evidence type="ECO:0000313" key="10">
    <source>
        <dbReference type="Proteomes" id="UP000253472"/>
    </source>
</evidence>
<keyword evidence="10" id="KW-1185">Reference proteome</keyword>
<protein>
    <recommendedName>
        <fullName evidence="1">non-specific serine/threonine protein kinase</fullName>
        <ecNumber evidence="1">2.7.11.1</ecNumber>
    </recommendedName>
</protein>
<dbReference type="PANTHER" id="PTHR44167">
    <property type="entry name" value="OVARIAN-SPECIFIC SERINE/THREONINE-PROTEIN KINASE LOK-RELATED"/>
    <property type="match status" value="1"/>
</dbReference>
<feature type="region of interest" description="Disordered" evidence="7">
    <location>
        <begin position="1"/>
        <end position="71"/>
    </location>
</feature>
<dbReference type="EC" id="2.7.11.1" evidence="1"/>
<keyword evidence="9" id="KW-0131">Cell cycle</keyword>
<dbReference type="AlphaFoldDB" id="A0A367XPC4"/>
<dbReference type="OrthoDB" id="10020333at2759"/>
<feature type="compositionally biased region" description="Basic and acidic residues" evidence="7">
    <location>
        <begin position="62"/>
        <end position="71"/>
    </location>
</feature>
<dbReference type="InterPro" id="IPR008271">
    <property type="entry name" value="Ser/Thr_kinase_AS"/>
</dbReference>
<feature type="region of interest" description="Disordered" evidence="7">
    <location>
        <begin position="131"/>
        <end position="161"/>
    </location>
</feature>
<dbReference type="PROSITE" id="PS50011">
    <property type="entry name" value="PROTEIN_KINASE_DOM"/>
    <property type="match status" value="1"/>
</dbReference>
<evidence type="ECO:0000259" key="8">
    <source>
        <dbReference type="PROSITE" id="PS50011"/>
    </source>
</evidence>
<keyword evidence="4" id="KW-0547">Nucleotide-binding</keyword>
<evidence type="ECO:0000256" key="7">
    <source>
        <dbReference type="SAM" id="MobiDB-lite"/>
    </source>
</evidence>
<evidence type="ECO:0000256" key="3">
    <source>
        <dbReference type="ARBA" id="ARBA00022679"/>
    </source>
</evidence>
<dbReference type="PANTHER" id="PTHR44167:SF23">
    <property type="entry name" value="CDC7 KINASE, ISOFORM A-RELATED"/>
    <property type="match status" value="1"/>
</dbReference>
<feature type="domain" description="Protein kinase" evidence="8">
    <location>
        <begin position="190"/>
        <end position="604"/>
    </location>
</feature>
<dbReference type="SMART" id="SM00220">
    <property type="entry name" value="S_TKc"/>
    <property type="match status" value="1"/>
</dbReference>
<dbReference type="FunFam" id="3.30.200.20:FF:000637">
    <property type="entry name" value="Serine/threonine protein kinase"/>
    <property type="match status" value="1"/>
</dbReference>
<keyword evidence="3" id="KW-0808">Transferase</keyword>
<reference evidence="9 10" key="1">
    <citation type="submission" date="2018-06" db="EMBL/GenBank/DDBJ databases">
        <title>Whole genome sequencing of Candida tropicalis (genome annotated by CSBL at Korea University).</title>
        <authorList>
            <person name="Ahn J."/>
        </authorList>
    </citation>
    <scope>NUCLEOTIDE SEQUENCE [LARGE SCALE GENOMIC DNA]</scope>
    <source>
        <strain evidence="9 10">ATCC 20962</strain>
    </source>
</reference>
<comment type="caution">
    <text evidence="9">The sequence shown here is derived from an EMBL/GenBank/DDBJ whole genome shotgun (WGS) entry which is preliminary data.</text>
</comment>
<dbReference type="Gene3D" id="1.10.510.10">
    <property type="entry name" value="Transferase(Phosphotransferase) domain 1"/>
    <property type="match status" value="1"/>
</dbReference>
<dbReference type="GO" id="GO:0044773">
    <property type="term" value="P:mitotic DNA damage checkpoint signaling"/>
    <property type="evidence" value="ECO:0007669"/>
    <property type="project" value="TreeGrafter"/>
</dbReference>
<evidence type="ECO:0000256" key="6">
    <source>
        <dbReference type="ARBA" id="ARBA00022840"/>
    </source>
</evidence>
<feature type="compositionally biased region" description="Low complexity" evidence="7">
    <location>
        <begin position="45"/>
        <end position="56"/>
    </location>
</feature>
<name>A0A367XPC4_9ASCO</name>
<dbReference type="EMBL" id="QLNQ01000030">
    <property type="protein sequence ID" value="RCK55438.1"/>
    <property type="molecule type" value="Genomic_DNA"/>
</dbReference>
<evidence type="ECO:0000256" key="2">
    <source>
        <dbReference type="ARBA" id="ARBA00022527"/>
    </source>
</evidence>
<dbReference type="Gene3D" id="3.30.200.20">
    <property type="entry name" value="Phosphorylase Kinase, domain 1"/>
    <property type="match status" value="1"/>
</dbReference>
<keyword evidence="5" id="KW-0418">Kinase</keyword>
<feature type="region of interest" description="Disordered" evidence="7">
    <location>
        <begin position="610"/>
        <end position="647"/>
    </location>
</feature>
<dbReference type="InterPro" id="IPR011009">
    <property type="entry name" value="Kinase-like_dom_sf"/>
</dbReference>
<evidence type="ECO:0000256" key="1">
    <source>
        <dbReference type="ARBA" id="ARBA00012513"/>
    </source>
</evidence>
<dbReference type="CDD" id="cd14019">
    <property type="entry name" value="STKc_Cdc7"/>
    <property type="match status" value="1"/>
</dbReference>
<accession>A0A367XPC4</accession>
<sequence length="647" mass="73319">MLQEVMPTFQPLDQPQVAPKQHHLHSLHASTPTPTPVPMPASAPNNNNNNNNNKNNSIKRKQSSDVDDPFKDRSYKLRKESLIVNTNLHSGNSFIRNSNLTRSYKHTPSVREDRLQNSTIVQTQTTEEICSTASNGSTTSRGSDVAARHGEDATAVAAAAADEEEDEVTLEVLEDMQKLETNFPILATDYRLIDKIGEGTFSTVYKAESLGGKIRLGSDMWKSPPLKKMKENPAKLKKKNPVVALKQIYVTSSPNRIFNELNLLYMLTGNSRVAPLLDVLRHQDQILAILPYYHHCDFREFYRDLPVKGIKKYLWELFHALDYVHSKGVIHRDLKPTNFLYDPFKGKGVLVDFGLAEKENPVYSLGSVSTIHSTTSTACPCLNKEHVVINRSHTKRLNVKGAYPKNDTRPPRRANRAGTRGFRAPEVLFKCTNQTSKIDIWSAGIIALSIFLRKFPLFNSPDDTDAILELAWIFGHDKLLKCAELHGCGLEISMPEVHKTSGNLIKTMHDFLVKEEANGCFPSDSVVYDTLALFNERGDKFVKPVYTIREGISEKEKQQVNDEFRKKHDDYKDHKYLVDLLHCCFRMNPQKRLSAGEILELPFFHEILQIGDADDEDDEEEEEEKEEAEEEKEDMGVDDADEIVLAK</sequence>
<keyword evidence="9" id="KW-0132">Cell division</keyword>
<dbReference type="PROSITE" id="PS00108">
    <property type="entry name" value="PROTEIN_KINASE_ST"/>
    <property type="match status" value="1"/>
</dbReference>
<keyword evidence="6" id="KW-0067">ATP-binding</keyword>
<dbReference type="GO" id="GO:0005524">
    <property type="term" value="F:ATP binding"/>
    <property type="evidence" value="ECO:0007669"/>
    <property type="project" value="UniProtKB-KW"/>
</dbReference>
<proteinExistence type="predicted"/>
<dbReference type="GO" id="GO:0051301">
    <property type="term" value="P:cell division"/>
    <property type="evidence" value="ECO:0007669"/>
    <property type="project" value="UniProtKB-KW"/>
</dbReference>
<keyword evidence="2" id="KW-0723">Serine/threonine-protein kinase</keyword>
<evidence type="ECO:0000256" key="4">
    <source>
        <dbReference type="ARBA" id="ARBA00022741"/>
    </source>
</evidence>
<dbReference type="InterPro" id="IPR000719">
    <property type="entry name" value="Prot_kinase_dom"/>
</dbReference>
<dbReference type="STRING" id="5486.A0A367XPC4"/>
<dbReference type="Proteomes" id="UP000253472">
    <property type="component" value="Unassembled WGS sequence"/>
</dbReference>